<keyword evidence="1 3" id="KW-0732">Signal</keyword>
<dbReference type="EMBL" id="SMLK01000004">
    <property type="protein sequence ID" value="TFZ00109.1"/>
    <property type="molecule type" value="Genomic_DNA"/>
</dbReference>
<dbReference type="Proteomes" id="UP000297839">
    <property type="component" value="Unassembled WGS sequence"/>
</dbReference>
<evidence type="ECO:0000313" key="5">
    <source>
        <dbReference type="EMBL" id="TFZ00109.1"/>
    </source>
</evidence>
<gene>
    <name evidence="5" type="ORF">EZ216_13450</name>
</gene>
<dbReference type="InterPro" id="IPR014755">
    <property type="entry name" value="Cu-Rt/internalin_Ig-like"/>
</dbReference>
<feature type="chain" id="PRO_5021404637" description="SbsA Ig-like domain-containing protein" evidence="3">
    <location>
        <begin position="25"/>
        <end position="709"/>
    </location>
</feature>
<comment type="caution">
    <text evidence="5">The sequence shown here is derived from an EMBL/GenBank/DDBJ whole genome shotgun (WGS) entry which is preliminary data.</text>
</comment>
<sequence>MVRVRARLLLAGATFSLFSFAALAAGVSVRMDDADPSTAPFPSNRFTVFDGTQNTLRRVNLPKPDCSVRVSDCQDIDVINTLDGFSTQPRITVPFTGDIDPATVNSDTVFLVNLGDTLTLGGLGDKVGINQVVWDPATRTLVFQSDQLLQQHSRYLLVVTDGVRDAAGKKVQSGGNGDEFGIAVGRGAAGADYRRELRDAVRGVRSGDRKIVAASLFSTQSATTELARIGRRIRQSTPAPVNFNIGTTDQGTVQALFATASLIGVQFQRQTGTAPVFTTSLLPTPALNIVPGAVAAIAYGTFNSPDYLTPGKYMPATSTLTGEPQPQGTGSIVVQIFLPAGPKPAQGWPVAIFGHGFGDSMYGAPWVVASTLASQGIATASINVVGHGGGPLGRLIVLRPSPDATVAVPAGGRGIDQDGNGTIDATEGSSAAPPRSVISSRDALRQTVVDLMQLVRQIEAGVDVDGDGTVDLDAQRIYYAGQSFGGIYGVMFLGTEPSIKAGVPNVPGGSIPEIVRLSPVFRPLGGIALAGRIPSLINVGGIQFNENIPLRDQPPLVNTVAGAMDIQKWFDWQQWVQQPGNPVSYAAQIRKQPLPGVAAKPVIIQFAKGDQTVPNPTASAIVRAGDLTDRTTYFRNDLAFAANPAVSKNPHTFLTNVTGAGAPFAIAAQMQIATFFASNGMVFIDPDGAQPFFEAPIAGPLPEVTNFIP</sequence>
<dbReference type="Pfam" id="PF13205">
    <property type="entry name" value="Big_5"/>
    <property type="match status" value="1"/>
</dbReference>
<evidence type="ECO:0000256" key="1">
    <source>
        <dbReference type="ARBA" id="ARBA00022729"/>
    </source>
</evidence>
<reference evidence="5 6" key="1">
    <citation type="submission" date="2019-03" db="EMBL/GenBank/DDBJ databases">
        <title>Ramlibacter sp. 18x22-1, whole genome shotgun sequence.</title>
        <authorList>
            <person name="Zhang X."/>
            <person name="Feng G."/>
            <person name="Zhu H."/>
        </authorList>
    </citation>
    <scope>NUCLEOTIDE SEQUENCE [LARGE SCALE GENOMIC DNA]</scope>
    <source>
        <strain evidence="5 6">18x22-1</strain>
    </source>
</reference>
<accession>A0A4Z0BQ39</accession>
<name>A0A4Z0BQ39_9BURK</name>
<dbReference type="InterPro" id="IPR032812">
    <property type="entry name" value="SbsA_Ig"/>
</dbReference>
<dbReference type="SUPFAM" id="SSF53474">
    <property type="entry name" value="alpha/beta-Hydrolases"/>
    <property type="match status" value="1"/>
</dbReference>
<keyword evidence="6" id="KW-1185">Reference proteome</keyword>
<dbReference type="OrthoDB" id="5477453at2"/>
<dbReference type="RefSeq" id="WP_135250296.1">
    <property type="nucleotide sequence ID" value="NZ_SMLK01000004.1"/>
</dbReference>
<feature type="domain" description="SbsA Ig-like" evidence="4">
    <location>
        <begin position="83"/>
        <end position="170"/>
    </location>
</feature>
<feature type="signal peptide" evidence="3">
    <location>
        <begin position="1"/>
        <end position="24"/>
    </location>
</feature>
<dbReference type="Gene3D" id="2.60.40.1220">
    <property type="match status" value="1"/>
</dbReference>
<dbReference type="AlphaFoldDB" id="A0A4Z0BQ39"/>
<evidence type="ECO:0000313" key="6">
    <source>
        <dbReference type="Proteomes" id="UP000297839"/>
    </source>
</evidence>
<evidence type="ECO:0000256" key="2">
    <source>
        <dbReference type="SAM" id="MobiDB-lite"/>
    </source>
</evidence>
<evidence type="ECO:0000256" key="3">
    <source>
        <dbReference type="SAM" id="SignalP"/>
    </source>
</evidence>
<feature type="region of interest" description="Disordered" evidence="2">
    <location>
        <begin position="412"/>
        <end position="436"/>
    </location>
</feature>
<evidence type="ECO:0000259" key="4">
    <source>
        <dbReference type="Pfam" id="PF13205"/>
    </source>
</evidence>
<organism evidence="5 6">
    <name type="scientific">Ramlibacter humi</name>
    <dbReference type="NCBI Taxonomy" id="2530451"/>
    <lineage>
        <taxon>Bacteria</taxon>
        <taxon>Pseudomonadati</taxon>
        <taxon>Pseudomonadota</taxon>
        <taxon>Betaproteobacteria</taxon>
        <taxon>Burkholderiales</taxon>
        <taxon>Comamonadaceae</taxon>
        <taxon>Ramlibacter</taxon>
    </lineage>
</organism>
<proteinExistence type="predicted"/>
<dbReference type="Gene3D" id="3.40.50.1820">
    <property type="entry name" value="alpha/beta hydrolase"/>
    <property type="match status" value="1"/>
</dbReference>
<protein>
    <recommendedName>
        <fullName evidence="4">SbsA Ig-like domain-containing protein</fullName>
    </recommendedName>
</protein>
<dbReference type="InterPro" id="IPR029058">
    <property type="entry name" value="AB_hydrolase_fold"/>
</dbReference>